<dbReference type="AlphaFoldDB" id="A0A5B7GTP7"/>
<name>A0A5B7GTP7_PORTR</name>
<keyword evidence="2" id="KW-1185">Reference proteome</keyword>
<proteinExistence type="predicted"/>
<organism evidence="1 2">
    <name type="scientific">Portunus trituberculatus</name>
    <name type="common">Swimming crab</name>
    <name type="synonym">Neptunus trituberculatus</name>
    <dbReference type="NCBI Taxonomy" id="210409"/>
    <lineage>
        <taxon>Eukaryota</taxon>
        <taxon>Metazoa</taxon>
        <taxon>Ecdysozoa</taxon>
        <taxon>Arthropoda</taxon>
        <taxon>Crustacea</taxon>
        <taxon>Multicrustacea</taxon>
        <taxon>Malacostraca</taxon>
        <taxon>Eumalacostraca</taxon>
        <taxon>Eucarida</taxon>
        <taxon>Decapoda</taxon>
        <taxon>Pleocyemata</taxon>
        <taxon>Brachyura</taxon>
        <taxon>Eubrachyura</taxon>
        <taxon>Portunoidea</taxon>
        <taxon>Portunidae</taxon>
        <taxon>Portuninae</taxon>
        <taxon>Portunus</taxon>
    </lineage>
</organism>
<protein>
    <submittedName>
        <fullName evidence="1">Uncharacterized protein</fullName>
    </submittedName>
</protein>
<dbReference type="OrthoDB" id="78308at2759"/>
<evidence type="ECO:0000313" key="2">
    <source>
        <dbReference type="Proteomes" id="UP000324222"/>
    </source>
</evidence>
<comment type="caution">
    <text evidence="1">The sequence shown here is derived from an EMBL/GenBank/DDBJ whole genome shotgun (WGS) entry which is preliminary data.</text>
</comment>
<sequence length="109" mass="12349">MAEKPELLGETLTRHYRLSCELLGSYPVPHFTHQLSRGSLDLHLDTVDLDHLEVLCHTLKNKVSPSSLRISVPKANEGVLSVCVCQYIRLRDSILELNLFQMAVRVLKV</sequence>
<dbReference type="Proteomes" id="UP000324222">
    <property type="component" value="Unassembled WGS sequence"/>
</dbReference>
<reference evidence="1 2" key="1">
    <citation type="submission" date="2019-05" db="EMBL/GenBank/DDBJ databases">
        <title>Another draft genome of Portunus trituberculatus and its Hox gene families provides insights of decapod evolution.</title>
        <authorList>
            <person name="Jeong J.-H."/>
            <person name="Song I."/>
            <person name="Kim S."/>
            <person name="Choi T."/>
            <person name="Kim D."/>
            <person name="Ryu S."/>
            <person name="Kim W."/>
        </authorList>
    </citation>
    <scope>NUCLEOTIDE SEQUENCE [LARGE SCALE GENOMIC DNA]</scope>
    <source>
        <tissue evidence="1">Muscle</tissue>
    </source>
</reference>
<evidence type="ECO:0000313" key="1">
    <source>
        <dbReference type="EMBL" id="MPC60765.1"/>
    </source>
</evidence>
<dbReference type="EMBL" id="VSRR010017873">
    <property type="protein sequence ID" value="MPC60765.1"/>
    <property type="molecule type" value="Genomic_DNA"/>
</dbReference>
<accession>A0A5B7GTP7</accession>
<gene>
    <name evidence="1" type="ORF">E2C01_054821</name>
</gene>